<dbReference type="InterPro" id="IPR002586">
    <property type="entry name" value="CobQ/CobB/MinD/ParA_Nub-bd_dom"/>
</dbReference>
<dbReference type="AlphaFoldDB" id="A0A7K1SJB7"/>
<dbReference type="PANTHER" id="PTHR13696:SF52">
    <property type="entry name" value="PARA FAMILY PROTEIN CT_582"/>
    <property type="match status" value="1"/>
</dbReference>
<reference evidence="2 3" key="1">
    <citation type="submission" date="2019-12" db="EMBL/GenBank/DDBJ databases">
        <title>Spirosoma sp. HMF4905 genome sequencing and assembly.</title>
        <authorList>
            <person name="Kang H."/>
            <person name="Cha I."/>
            <person name="Kim H."/>
            <person name="Joh K."/>
        </authorList>
    </citation>
    <scope>NUCLEOTIDE SEQUENCE [LARGE SCALE GENOMIC DNA]</scope>
    <source>
        <strain evidence="2 3">HMF4905</strain>
    </source>
</reference>
<name>A0A7K1SJB7_9BACT</name>
<dbReference type="SUPFAM" id="SSF52540">
    <property type="entry name" value="P-loop containing nucleoside triphosphate hydrolases"/>
    <property type="match status" value="1"/>
</dbReference>
<comment type="caution">
    <text evidence="2">The sequence shown here is derived from an EMBL/GenBank/DDBJ whole genome shotgun (WGS) entry which is preliminary data.</text>
</comment>
<feature type="domain" description="CobQ/CobB/MinD/ParA nucleotide binding" evidence="1">
    <location>
        <begin position="23"/>
        <end position="221"/>
    </location>
</feature>
<dbReference type="CDD" id="cd02042">
    <property type="entry name" value="ParAB_family"/>
    <property type="match status" value="1"/>
</dbReference>
<evidence type="ECO:0000313" key="3">
    <source>
        <dbReference type="Proteomes" id="UP000436006"/>
    </source>
</evidence>
<dbReference type="InterPro" id="IPR027417">
    <property type="entry name" value="P-loop_NTPase"/>
</dbReference>
<dbReference type="EMBL" id="WPIN01000013">
    <property type="protein sequence ID" value="MVM33892.1"/>
    <property type="molecule type" value="Genomic_DNA"/>
</dbReference>
<dbReference type="Gene3D" id="3.40.50.300">
    <property type="entry name" value="P-loop containing nucleotide triphosphate hydrolases"/>
    <property type="match status" value="1"/>
</dbReference>
<accession>A0A7K1SJB7</accession>
<dbReference type="Pfam" id="PF01656">
    <property type="entry name" value="CbiA"/>
    <property type="match status" value="1"/>
</dbReference>
<evidence type="ECO:0000259" key="1">
    <source>
        <dbReference type="Pfam" id="PF01656"/>
    </source>
</evidence>
<sequence>MTSSNSQFQTETTDGALGSPAVIAFATQKGGMGKTTLSVLVASWLHYKRRIKVAILDVDGAQLSVYNQRIRESQQIQDDSHASAKLEEQNIEPYPILSGNPADVPELLADMPEGIQVVFIDMPGNIDVAGYETALKTVDYLIVPMETSEYSVTTGINYLNAIQEINLLPVERCRIVWNKYKPSRDGELADLLEERFKTIGLECLKSRIPQRDSYQDSANRSTLFPMPVNYLRNSGLKDLFPEIEMLLNLTAKPISDEE</sequence>
<evidence type="ECO:0000313" key="2">
    <source>
        <dbReference type="EMBL" id="MVM33892.1"/>
    </source>
</evidence>
<keyword evidence="3" id="KW-1185">Reference proteome</keyword>
<dbReference type="RefSeq" id="WP_157588606.1">
    <property type="nucleotide sequence ID" value="NZ_WPIN01000013.1"/>
</dbReference>
<proteinExistence type="predicted"/>
<dbReference type="PANTHER" id="PTHR13696">
    <property type="entry name" value="P-LOOP CONTAINING NUCLEOSIDE TRIPHOSPHATE HYDROLASE"/>
    <property type="match status" value="1"/>
</dbReference>
<dbReference type="InterPro" id="IPR050678">
    <property type="entry name" value="DNA_Partitioning_ATPase"/>
</dbReference>
<organism evidence="2 3">
    <name type="scientific">Spirosoma arboris</name>
    <dbReference type="NCBI Taxonomy" id="2682092"/>
    <lineage>
        <taxon>Bacteria</taxon>
        <taxon>Pseudomonadati</taxon>
        <taxon>Bacteroidota</taxon>
        <taxon>Cytophagia</taxon>
        <taxon>Cytophagales</taxon>
        <taxon>Cytophagaceae</taxon>
        <taxon>Spirosoma</taxon>
    </lineage>
</organism>
<dbReference type="Proteomes" id="UP000436006">
    <property type="component" value="Unassembled WGS sequence"/>
</dbReference>
<protein>
    <submittedName>
        <fullName evidence="2">AAA family ATPase</fullName>
    </submittedName>
</protein>
<gene>
    <name evidence="2" type="ORF">GO755_27900</name>
</gene>